<feature type="domain" description="HD" evidence="3">
    <location>
        <begin position="69"/>
        <end position="171"/>
    </location>
</feature>
<proteinExistence type="inferred from homology"/>
<dbReference type="InterPro" id="IPR006674">
    <property type="entry name" value="HD_domain"/>
</dbReference>
<dbReference type="GO" id="GO:0016787">
    <property type="term" value="F:hydrolase activity"/>
    <property type="evidence" value="ECO:0007669"/>
    <property type="project" value="UniProtKB-KW"/>
</dbReference>
<dbReference type="InterPro" id="IPR003607">
    <property type="entry name" value="HD/PDEase_dom"/>
</dbReference>
<dbReference type="Pfam" id="PF13328">
    <property type="entry name" value="HD_4"/>
    <property type="match status" value="1"/>
</dbReference>
<dbReference type="Gene3D" id="1.10.3210.10">
    <property type="entry name" value="Hypothetical protein af1432"/>
    <property type="match status" value="1"/>
</dbReference>
<protein>
    <submittedName>
        <fullName evidence="4">Bifunctional (P)ppGpp synthetase/guanosine-3',5'-bis(Diphosphate) 3'-pyrophosphohydrolase</fullName>
    </submittedName>
</protein>
<evidence type="ECO:0000313" key="5">
    <source>
        <dbReference type="Proteomes" id="UP000319836"/>
    </source>
</evidence>
<dbReference type="PANTHER" id="PTHR21262:SF31">
    <property type="entry name" value="GTP PYROPHOSPHOKINASE"/>
    <property type="match status" value="1"/>
</dbReference>
<evidence type="ECO:0000256" key="2">
    <source>
        <dbReference type="SAM" id="MobiDB-lite"/>
    </source>
</evidence>
<dbReference type="SUPFAM" id="SSF109604">
    <property type="entry name" value="HD-domain/PDEase-like"/>
    <property type="match status" value="1"/>
</dbReference>
<feature type="region of interest" description="Disordered" evidence="2">
    <location>
        <begin position="1"/>
        <end position="20"/>
    </location>
</feature>
<keyword evidence="4" id="KW-0378">Hydrolase</keyword>
<dbReference type="FunFam" id="1.10.3210.10:FF:000001">
    <property type="entry name" value="GTP pyrophosphokinase RelA"/>
    <property type="match status" value="1"/>
</dbReference>
<evidence type="ECO:0000259" key="3">
    <source>
        <dbReference type="PROSITE" id="PS51831"/>
    </source>
</evidence>
<dbReference type="SMART" id="SM00471">
    <property type="entry name" value="HDc"/>
    <property type="match status" value="1"/>
</dbReference>
<evidence type="ECO:0000256" key="1">
    <source>
        <dbReference type="ARBA" id="ARBA00007476"/>
    </source>
</evidence>
<sequence>MDGRDAHPAQAPRADGAVSAPVAHPELRAALLAELQERAPKVDAHRVGACFDFAAAAHGPQRRESNEPYVTHVVEVCRVLLDLLGERLDTTLACSALLHDVVEDTTVDLEDVEKRFGHEVASLVEGVTKLSSLHFDSHEAQQAENFRKMLLSMSRDLRVIFVKLADRVHNMRTIEYLRPEKARRIAEERT</sequence>
<gene>
    <name evidence="4" type="ORF">E6K80_03590</name>
</gene>
<comment type="similarity">
    <text evidence="1">Belongs to the RelA/SpoT family.</text>
</comment>
<name>A0A538U8B0_UNCEI</name>
<dbReference type="CDD" id="cd00077">
    <property type="entry name" value="HDc"/>
    <property type="match status" value="1"/>
</dbReference>
<evidence type="ECO:0000313" key="4">
    <source>
        <dbReference type="EMBL" id="TMQ72133.1"/>
    </source>
</evidence>
<dbReference type="EMBL" id="VBPA01000076">
    <property type="protein sequence ID" value="TMQ72133.1"/>
    <property type="molecule type" value="Genomic_DNA"/>
</dbReference>
<dbReference type="PROSITE" id="PS51831">
    <property type="entry name" value="HD"/>
    <property type="match status" value="1"/>
</dbReference>
<dbReference type="PANTHER" id="PTHR21262">
    <property type="entry name" value="GUANOSINE-3',5'-BIS DIPHOSPHATE 3'-PYROPHOSPHOHYDROLASE"/>
    <property type="match status" value="1"/>
</dbReference>
<accession>A0A538U8B0</accession>
<reference evidence="4 5" key="1">
    <citation type="journal article" date="2019" name="Nat. Microbiol.">
        <title>Mediterranean grassland soil C-N compound turnover is dependent on rainfall and depth, and is mediated by genomically divergent microorganisms.</title>
        <authorList>
            <person name="Diamond S."/>
            <person name="Andeer P.F."/>
            <person name="Li Z."/>
            <person name="Crits-Christoph A."/>
            <person name="Burstein D."/>
            <person name="Anantharaman K."/>
            <person name="Lane K.R."/>
            <person name="Thomas B.C."/>
            <person name="Pan C."/>
            <person name="Northen T.R."/>
            <person name="Banfield J.F."/>
        </authorList>
    </citation>
    <scope>NUCLEOTIDE SEQUENCE [LARGE SCALE GENOMIC DNA]</scope>
    <source>
        <strain evidence="4">WS_10</strain>
    </source>
</reference>
<organism evidence="4 5">
    <name type="scientific">Eiseniibacteriota bacterium</name>
    <dbReference type="NCBI Taxonomy" id="2212470"/>
    <lineage>
        <taxon>Bacteria</taxon>
        <taxon>Candidatus Eiseniibacteriota</taxon>
    </lineage>
</organism>
<dbReference type="AlphaFoldDB" id="A0A538U8B0"/>
<dbReference type="Proteomes" id="UP000319836">
    <property type="component" value="Unassembled WGS sequence"/>
</dbReference>
<comment type="caution">
    <text evidence="4">The sequence shown here is derived from an EMBL/GenBank/DDBJ whole genome shotgun (WGS) entry which is preliminary data.</text>
</comment>